<reference evidence="8 9" key="1">
    <citation type="submission" date="2016-10" db="EMBL/GenBank/DDBJ databases">
        <authorList>
            <person name="de Groot N.N."/>
        </authorList>
    </citation>
    <scope>NUCLEOTIDE SEQUENCE [LARGE SCALE GENOMIC DNA]</scope>
    <source>
        <strain evidence="8 9">DSM 569</strain>
    </source>
</reference>
<evidence type="ECO:0000256" key="5">
    <source>
        <dbReference type="PIRNR" id="PIRNR038471"/>
    </source>
</evidence>
<dbReference type="InterPro" id="IPR042177">
    <property type="entry name" value="Cell/Rod_1"/>
</dbReference>
<dbReference type="AlphaFoldDB" id="A0A1G7RBH4"/>
<dbReference type="Proteomes" id="UP000183404">
    <property type="component" value="Unassembled WGS sequence"/>
</dbReference>
<sequence>MRGVIGVPRFFRNNKQFILFFLIAVALIAAMAYTYDTERYVTKVESIVGTVFTPIQKVFYQMGEGISNLFSSISEIGTLRATNEKLQKEVEKLRKENIQLQELMNENKRLKEALNFKTENVELDLKLATITGKNSGNWFNTFTIDKGKNEGIQPGMAVLDERGNMVGQITEVGDNWAKVLAIIDRDSSVSAVDVRTRDNGVVRGDSNGGLIMIYLPLDAELIEGDVVTTSGMSRFPKGLIIGKVSKVTRDPGSLLKQAVIEPAADFERLEYVFVVTNTTNTGK</sequence>
<feature type="domain" description="Rod shape-determining protein MreC beta-barrel core" evidence="7">
    <location>
        <begin position="130"/>
        <end position="275"/>
    </location>
</feature>
<dbReference type="GO" id="GO:0008360">
    <property type="term" value="P:regulation of cell shape"/>
    <property type="evidence" value="ECO:0007669"/>
    <property type="project" value="UniProtKB-KW"/>
</dbReference>
<evidence type="ECO:0000256" key="2">
    <source>
        <dbReference type="ARBA" id="ARBA00013855"/>
    </source>
</evidence>
<dbReference type="InterPro" id="IPR042175">
    <property type="entry name" value="Cell/Rod_MreC_2"/>
</dbReference>
<dbReference type="PIRSF" id="PIRSF038471">
    <property type="entry name" value="MreC"/>
    <property type="match status" value="1"/>
</dbReference>
<evidence type="ECO:0000256" key="3">
    <source>
        <dbReference type="ARBA" id="ARBA00022960"/>
    </source>
</evidence>
<dbReference type="PANTHER" id="PTHR34138">
    <property type="entry name" value="CELL SHAPE-DETERMINING PROTEIN MREC"/>
    <property type="match status" value="1"/>
</dbReference>
<organism evidence="8 9">
    <name type="scientific">Thermoanaerobacter thermohydrosulfuricus</name>
    <name type="common">Clostridium thermohydrosulfuricum</name>
    <dbReference type="NCBI Taxonomy" id="1516"/>
    <lineage>
        <taxon>Bacteria</taxon>
        <taxon>Bacillati</taxon>
        <taxon>Bacillota</taxon>
        <taxon>Clostridia</taxon>
        <taxon>Thermoanaerobacterales</taxon>
        <taxon>Thermoanaerobacteraceae</taxon>
        <taxon>Thermoanaerobacter</taxon>
    </lineage>
</organism>
<dbReference type="NCBIfam" id="TIGR00219">
    <property type="entry name" value="mreC"/>
    <property type="match status" value="1"/>
</dbReference>
<dbReference type="GO" id="GO:0005886">
    <property type="term" value="C:plasma membrane"/>
    <property type="evidence" value="ECO:0007669"/>
    <property type="project" value="TreeGrafter"/>
</dbReference>
<protein>
    <recommendedName>
        <fullName evidence="2 5">Cell shape-determining protein MreC</fullName>
    </recommendedName>
    <alternativeName>
        <fullName evidence="4 5">Cell shape protein MreC</fullName>
    </alternativeName>
</protein>
<evidence type="ECO:0000313" key="8">
    <source>
        <dbReference type="EMBL" id="SDG08127.1"/>
    </source>
</evidence>
<dbReference type="InterPro" id="IPR007221">
    <property type="entry name" value="MreC"/>
</dbReference>
<evidence type="ECO:0000256" key="1">
    <source>
        <dbReference type="ARBA" id="ARBA00009369"/>
    </source>
</evidence>
<proteinExistence type="inferred from homology"/>
<feature type="coiled-coil region" evidence="6">
    <location>
        <begin position="76"/>
        <end position="120"/>
    </location>
</feature>
<evidence type="ECO:0000259" key="7">
    <source>
        <dbReference type="Pfam" id="PF04085"/>
    </source>
</evidence>
<keyword evidence="3 5" id="KW-0133">Cell shape</keyword>
<dbReference type="PANTHER" id="PTHR34138:SF1">
    <property type="entry name" value="CELL SHAPE-DETERMINING PROTEIN MREC"/>
    <property type="match status" value="1"/>
</dbReference>
<accession>A0A1G7RBH4</accession>
<comment type="similarity">
    <text evidence="1 5">Belongs to the MreC family.</text>
</comment>
<dbReference type="EMBL" id="FNBS01000042">
    <property type="protein sequence ID" value="SDG08127.1"/>
    <property type="molecule type" value="Genomic_DNA"/>
</dbReference>
<keyword evidence="6" id="KW-0175">Coiled coil</keyword>
<evidence type="ECO:0000313" key="9">
    <source>
        <dbReference type="Proteomes" id="UP000183404"/>
    </source>
</evidence>
<comment type="function">
    <text evidence="5">Involved in formation and maintenance of cell shape.</text>
</comment>
<gene>
    <name evidence="8" type="ORF">SAMN04244560_01756</name>
</gene>
<dbReference type="InterPro" id="IPR055342">
    <property type="entry name" value="MreC_beta-barrel_core"/>
</dbReference>
<name>A0A1G7RBH4_THETY</name>
<dbReference type="Gene3D" id="2.40.10.350">
    <property type="entry name" value="Rod shape-determining protein MreC, domain 2"/>
    <property type="match status" value="1"/>
</dbReference>
<dbReference type="Pfam" id="PF04085">
    <property type="entry name" value="MreC"/>
    <property type="match status" value="1"/>
</dbReference>
<evidence type="ECO:0000256" key="4">
    <source>
        <dbReference type="ARBA" id="ARBA00032089"/>
    </source>
</evidence>
<evidence type="ECO:0000256" key="6">
    <source>
        <dbReference type="SAM" id="Coils"/>
    </source>
</evidence>
<dbReference type="Gene3D" id="2.40.10.340">
    <property type="entry name" value="Rod shape-determining protein MreC, domain 1"/>
    <property type="match status" value="1"/>
</dbReference>